<feature type="region of interest" description="Disordered" evidence="1">
    <location>
        <begin position="311"/>
        <end position="371"/>
    </location>
</feature>
<dbReference type="Proteomes" id="UP000028760">
    <property type="component" value="Unassembled WGS sequence"/>
</dbReference>
<reference evidence="3" key="3">
    <citation type="submission" date="2025-09" db="UniProtKB">
        <authorList>
            <consortium name="Ensembl"/>
        </authorList>
    </citation>
    <scope>IDENTIFICATION</scope>
</reference>
<feature type="compositionally biased region" description="Polar residues" evidence="1">
    <location>
        <begin position="555"/>
        <end position="568"/>
    </location>
</feature>
<organism evidence="3 4">
    <name type="scientific">Poecilia formosa</name>
    <name type="common">Amazon molly</name>
    <name type="synonym">Limia formosa</name>
    <dbReference type="NCBI Taxonomy" id="48698"/>
    <lineage>
        <taxon>Eukaryota</taxon>
        <taxon>Metazoa</taxon>
        <taxon>Chordata</taxon>
        <taxon>Craniata</taxon>
        <taxon>Vertebrata</taxon>
        <taxon>Euteleostomi</taxon>
        <taxon>Actinopterygii</taxon>
        <taxon>Neopterygii</taxon>
        <taxon>Teleostei</taxon>
        <taxon>Neoteleostei</taxon>
        <taxon>Acanthomorphata</taxon>
        <taxon>Ovalentaria</taxon>
        <taxon>Atherinomorphae</taxon>
        <taxon>Cyprinodontiformes</taxon>
        <taxon>Poeciliidae</taxon>
        <taxon>Poeciliinae</taxon>
        <taxon>Poecilia</taxon>
    </lineage>
</organism>
<dbReference type="eggNOG" id="ENOG502S2P5">
    <property type="taxonomic scope" value="Eukaryota"/>
</dbReference>
<evidence type="ECO:0000256" key="1">
    <source>
        <dbReference type="SAM" id="MobiDB-lite"/>
    </source>
</evidence>
<feature type="region of interest" description="Disordered" evidence="1">
    <location>
        <begin position="542"/>
        <end position="673"/>
    </location>
</feature>
<dbReference type="AlphaFoldDB" id="A0A087XVC0"/>
<dbReference type="OMA" id="HGEPRHS"/>
<dbReference type="Ensembl" id="ENSPFOT00000009736.1">
    <property type="protein sequence ID" value="ENSPFOP00000009723.1"/>
    <property type="gene ID" value="ENSPFOG00000009758.2"/>
</dbReference>
<dbReference type="InterPro" id="IPR013087">
    <property type="entry name" value="Znf_C2H2_type"/>
</dbReference>
<feature type="compositionally biased region" description="Basic and acidic residues" evidence="1">
    <location>
        <begin position="326"/>
        <end position="358"/>
    </location>
</feature>
<reference evidence="3" key="2">
    <citation type="submission" date="2025-08" db="UniProtKB">
        <authorList>
            <consortium name="Ensembl"/>
        </authorList>
    </citation>
    <scope>IDENTIFICATION</scope>
</reference>
<name>A0A087XVC0_POEFO</name>
<feature type="domain" description="C2H2-type" evidence="2">
    <location>
        <begin position="17"/>
        <end position="39"/>
    </location>
</feature>
<evidence type="ECO:0000313" key="4">
    <source>
        <dbReference type="Proteomes" id="UP000028760"/>
    </source>
</evidence>
<evidence type="ECO:0000259" key="2">
    <source>
        <dbReference type="PROSITE" id="PS00028"/>
    </source>
</evidence>
<evidence type="ECO:0000313" key="3">
    <source>
        <dbReference type="Ensembl" id="ENSPFOP00000009723.1"/>
    </source>
</evidence>
<sequence>MDNLETPYDEDDGFIECTICEKSLRGNTLYKIHLTTPGHLKKEDALVAEGKAVREHIMPKFKDILHYLEYLNLDEPIIGLNFLEEVANFEPQLGARYTCKLCSQTSNLAEMVCHVIGRKHRQKYVEIKRPDLVTWDSQTINTQGGKIMRAKAEIVERQNGRGVFQPLLRKGVEGRLNITRVPKQRQRFVPDVPPLLPELREYRPKKDFSGIYPDHLSRGRFEEGRRGADYMEGPSYREDRMNLDCYTRPLPEYADDPLRSTVLDPRDVSRYDHRPTAPQSQDYLPEASAHKRPYAERDPLEEFYSEEIRRGQVRSQGYQPSPKMMYTEDEKLRRSLEREPGRFDNMRRHGSSEPEAKRRNLSAPFEGDRSRESSFDILKDYHHERKDSYQEEAFKRGRLTSAQTHGEGPSAMSNIPEPFRRFLKGNGAEEGMSRRKSRFSDATPDEVKMAKEMYRDDYGLPYTQTGADVRPVDAPMRPDIHYREPLPSHHGAGEVYSRGGFDTTSIFDLLKTVEIDNAEEANFLKSKISKLLEEFKSKKMEKAGQYDHGRAKVSKNYSDLNPNPQLPQVYQYDRPAREESDLRRSEELGCNNGNRLGWEQRDQTPAQRFHEYNHGEPRHSSRSRFEDNQPQYPESMHPHDYKAPSENYFDPHSSVPSLQMEQDGRMHREPRYSSNMDKITCALMDLVARK</sequence>
<dbReference type="EMBL" id="AYCK01002745">
    <property type="status" value="NOT_ANNOTATED_CDS"/>
    <property type="molecule type" value="Genomic_DNA"/>
</dbReference>
<proteinExistence type="predicted"/>
<keyword evidence="4" id="KW-1185">Reference proteome</keyword>
<feature type="compositionally biased region" description="Basic and acidic residues" evidence="1">
    <location>
        <begin position="598"/>
        <end position="627"/>
    </location>
</feature>
<reference evidence="4" key="1">
    <citation type="submission" date="2013-10" db="EMBL/GenBank/DDBJ databases">
        <authorList>
            <person name="Schartl M."/>
            <person name="Warren W."/>
        </authorList>
    </citation>
    <scope>NUCLEOTIDE SEQUENCE [LARGE SCALE GENOMIC DNA]</scope>
    <source>
        <strain evidence="4">female</strain>
    </source>
</reference>
<dbReference type="PROSITE" id="PS00028">
    <property type="entry name" value="ZINC_FINGER_C2H2_1"/>
    <property type="match status" value="1"/>
</dbReference>
<feature type="compositionally biased region" description="Basic and acidic residues" evidence="1">
    <location>
        <begin position="662"/>
        <end position="671"/>
    </location>
</feature>
<protein>
    <submittedName>
        <fullName evidence="3">Uncharacterized LOC103135075</fullName>
    </submittedName>
</protein>
<accession>A0A087XVC0</accession>
<dbReference type="GeneTree" id="ENSGT00940000170761"/>
<feature type="region of interest" description="Disordered" evidence="1">
    <location>
        <begin position="268"/>
        <end position="297"/>
    </location>
</feature>
<dbReference type="STRING" id="48698.ENSPFOP00000009723"/>
<feature type="compositionally biased region" description="Basic and acidic residues" evidence="1">
    <location>
        <begin position="574"/>
        <end position="587"/>
    </location>
</feature>